<keyword evidence="1" id="KW-0472">Membrane</keyword>
<keyword evidence="1" id="KW-0812">Transmembrane</keyword>
<keyword evidence="1" id="KW-1133">Transmembrane helix</keyword>
<accession>A0A6J5KNJ5</accession>
<sequence>MKEWLQSFAVAVAVVALVIVAVSSIVLAVH</sequence>
<proteinExistence type="predicted"/>
<reference evidence="2" key="1">
    <citation type="submission" date="2020-04" db="EMBL/GenBank/DDBJ databases">
        <authorList>
            <person name="Chiriac C."/>
            <person name="Salcher M."/>
            <person name="Ghai R."/>
            <person name="Kavagutti S V."/>
        </authorList>
    </citation>
    <scope>NUCLEOTIDE SEQUENCE</scope>
</reference>
<evidence type="ECO:0000313" key="2">
    <source>
        <dbReference type="EMBL" id="CAB4122793.1"/>
    </source>
</evidence>
<evidence type="ECO:0000256" key="1">
    <source>
        <dbReference type="SAM" id="Phobius"/>
    </source>
</evidence>
<protein>
    <submittedName>
        <fullName evidence="2">Uncharacterized protein</fullName>
    </submittedName>
</protein>
<feature type="transmembrane region" description="Helical" evidence="1">
    <location>
        <begin position="6"/>
        <end position="29"/>
    </location>
</feature>
<name>A0A6J5KNJ5_9CAUD</name>
<dbReference type="EMBL" id="LR796162">
    <property type="protein sequence ID" value="CAB4122793.1"/>
    <property type="molecule type" value="Genomic_DNA"/>
</dbReference>
<organism evidence="2">
    <name type="scientific">uncultured Caudovirales phage</name>
    <dbReference type="NCBI Taxonomy" id="2100421"/>
    <lineage>
        <taxon>Viruses</taxon>
        <taxon>Duplodnaviria</taxon>
        <taxon>Heunggongvirae</taxon>
        <taxon>Uroviricota</taxon>
        <taxon>Caudoviricetes</taxon>
        <taxon>Peduoviridae</taxon>
        <taxon>Maltschvirus</taxon>
        <taxon>Maltschvirus maltsch</taxon>
    </lineage>
</organism>
<gene>
    <name evidence="2" type="ORF">UFOVP33_54</name>
</gene>